<dbReference type="PATRIC" id="fig|520764.3.peg.1627"/>
<dbReference type="PANTHER" id="PTHR43652">
    <property type="entry name" value="BASIC AMINO ACID ANTIPORTER YFCC-RELATED"/>
    <property type="match status" value="1"/>
</dbReference>
<organism evidence="7 8">
    <name type="scientific">Fervidicola ferrireducens</name>
    <dbReference type="NCBI Taxonomy" id="520764"/>
    <lineage>
        <taxon>Bacteria</taxon>
        <taxon>Bacillati</taxon>
        <taxon>Bacillota</taxon>
        <taxon>Clostridia</taxon>
        <taxon>Thermosediminibacterales</taxon>
        <taxon>Thermosediminibacteraceae</taxon>
        <taxon>Fervidicola</taxon>
    </lineage>
</organism>
<keyword evidence="2" id="KW-1003">Cell membrane</keyword>
<dbReference type="STRING" id="520764.AN618_15140"/>
<dbReference type="PANTHER" id="PTHR43652:SF2">
    <property type="entry name" value="BASIC AMINO ACID ANTIPORTER YFCC-RELATED"/>
    <property type="match status" value="1"/>
</dbReference>
<evidence type="ECO:0000256" key="2">
    <source>
        <dbReference type="ARBA" id="ARBA00022475"/>
    </source>
</evidence>
<keyword evidence="8" id="KW-1185">Reference proteome</keyword>
<dbReference type="Pfam" id="PF03606">
    <property type="entry name" value="DcuC"/>
    <property type="match status" value="1"/>
</dbReference>
<evidence type="ECO:0008006" key="9">
    <source>
        <dbReference type="Google" id="ProtNLM"/>
    </source>
</evidence>
<dbReference type="RefSeq" id="WP_066353599.1">
    <property type="nucleotide sequence ID" value="NZ_LOED01000018.1"/>
</dbReference>
<feature type="transmembrane region" description="Helical" evidence="6">
    <location>
        <begin position="203"/>
        <end position="222"/>
    </location>
</feature>
<dbReference type="FunCoup" id="A0A140L7U6">
    <property type="interactions" value="21"/>
</dbReference>
<evidence type="ECO:0000313" key="8">
    <source>
        <dbReference type="Proteomes" id="UP000070427"/>
    </source>
</evidence>
<feature type="transmembrane region" description="Helical" evidence="6">
    <location>
        <begin position="79"/>
        <end position="97"/>
    </location>
</feature>
<feature type="transmembrane region" description="Helical" evidence="6">
    <location>
        <begin position="439"/>
        <end position="461"/>
    </location>
</feature>
<evidence type="ECO:0000256" key="1">
    <source>
        <dbReference type="ARBA" id="ARBA00004651"/>
    </source>
</evidence>
<dbReference type="GO" id="GO:0005886">
    <property type="term" value="C:plasma membrane"/>
    <property type="evidence" value="ECO:0007669"/>
    <property type="project" value="UniProtKB-SubCell"/>
</dbReference>
<feature type="transmembrane region" description="Helical" evidence="6">
    <location>
        <begin position="173"/>
        <end position="191"/>
    </location>
</feature>
<feature type="transmembrane region" description="Helical" evidence="6">
    <location>
        <begin position="118"/>
        <end position="137"/>
    </location>
</feature>
<feature type="transmembrane region" description="Helical" evidence="6">
    <location>
        <begin position="258"/>
        <end position="279"/>
    </location>
</feature>
<keyword evidence="4 6" id="KW-1133">Transmembrane helix</keyword>
<dbReference type="EMBL" id="LOED01000018">
    <property type="protein sequence ID" value="KXG76621.1"/>
    <property type="molecule type" value="Genomic_DNA"/>
</dbReference>
<name>A0A140L7U6_9FIRM</name>
<feature type="transmembrane region" description="Helical" evidence="6">
    <location>
        <begin position="143"/>
        <end position="161"/>
    </location>
</feature>
<keyword evidence="5 6" id="KW-0472">Membrane</keyword>
<gene>
    <name evidence="7" type="ORF">AN618_15140</name>
</gene>
<reference evidence="7 8" key="1">
    <citation type="submission" date="2015-12" db="EMBL/GenBank/DDBJ databases">
        <title>Draft genome sequnece of Fervidicola ferrireducens strain Y170.</title>
        <authorList>
            <person name="Patel B.K."/>
        </authorList>
    </citation>
    <scope>NUCLEOTIDE SEQUENCE [LARGE SCALE GENOMIC DNA]</scope>
    <source>
        <strain evidence="7 8">Y170</strain>
    </source>
</reference>
<dbReference type="OrthoDB" id="255482at2"/>
<dbReference type="InParanoid" id="A0A140L7U6"/>
<evidence type="ECO:0000313" key="7">
    <source>
        <dbReference type="EMBL" id="KXG76621.1"/>
    </source>
</evidence>
<proteinExistence type="predicted"/>
<accession>A0A140L7U6</accession>
<dbReference type="InterPro" id="IPR051679">
    <property type="entry name" value="DASS-Related_Transporters"/>
</dbReference>
<dbReference type="InterPro" id="IPR018385">
    <property type="entry name" value="C4_dicarb_anaerob_car-like"/>
</dbReference>
<dbReference type="Proteomes" id="UP000070427">
    <property type="component" value="Unassembled WGS sequence"/>
</dbReference>
<dbReference type="AlphaFoldDB" id="A0A140L7U6"/>
<comment type="subcellular location">
    <subcellularLocation>
        <location evidence="1">Cell membrane</location>
        <topology evidence="1">Multi-pass membrane protein</topology>
    </subcellularLocation>
</comment>
<evidence type="ECO:0000256" key="4">
    <source>
        <dbReference type="ARBA" id="ARBA00022989"/>
    </source>
</evidence>
<protein>
    <recommendedName>
        <fullName evidence="9">C4-dicarboxylate anaerobic carrier</fullName>
    </recommendedName>
</protein>
<sequence length="466" mass="50849">MEGGKRKRFSIPHTFTILFALIVIAAIATWIIPAGQYDRVEDPDTKKMTVIPDSFKYVEPSPVGFFDTFVAVQKGMVDAASIIFFIFIVYGSIYIVLKTGALDSAIYYLIKRFKGKEQIVIPITMFIFGLGGAIFGMSEETLGFIPLMVSFAIALGYDAVVGMSMVSLGTNTGFSAAFLNPFTIGVAQGIADLPLYSGLGFRVLNFVVFESIAVWWTLRYAAKVKKNPSASLVKDMDYSSFKINVGEAEKEFTGRQKVILSLVGITIAVLVYGVLKLGWYIDELAGLFLIMGIACGFVGGFSSSKIAEYFVEGCKEVISGAFAVGLGRGILIVMNQAKITDTIVHALSQPLLSWPKWIAAEGMLFVQTLISFLIPSGSGMAAVTMPIMAPLADVLNITRQTAVLAYQYGDGFSNILWPTTLLPVICGIAKVPMDRWWKYYAPLFVLMLVVQMIFIAIAVAINYGPF</sequence>
<evidence type="ECO:0000256" key="6">
    <source>
        <dbReference type="SAM" id="Phobius"/>
    </source>
</evidence>
<feature type="transmembrane region" description="Helical" evidence="6">
    <location>
        <begin position="12"/>
        <end position="32"/>
    </location>
</feature>
<evidence type="ECO:0000256" key="3">
    <source>
        <dbReference type="ARBA" id="ARBA00022692"/>
    </source>
</evidence>
<keyword evidence="3 6" id="KW-0812">Transmembrane</keyword>
<evidence type="ECO:0000256" key="5">
    <source>
        <dbReference type="ARBA" id="ARBA00023136"/>
    </source>
</evidence>
<comment type="caution">
    <text evidence="7">The sequence shown here is derived from an EMBL/GenBank/DDBJ whole genome shotgun (WGS) entry which is preliminary data.</text>
</comment>
<feature type="transmembrane region" description="Helical" evidence="6">
    <location>
        <begin position="285"/>
        <end position="304"/>
    </location>
</feature>